<protein>
    <recommendedName>
        <fullName evidence="4">Cyd operon protein YbgE</fullName>
    </recommendedName>
</protein>
<reference evidence="3" key="1">
    <citation type="journal article" date="2019" name="Int. J. Syst. Evol. Microbiol.">
        <title>The Global Catalogue of Microorganisms (GCM) 10K type strain sequencing project: providing services to taxonomists for standard genome sequencing and annotation.</title>
        <authorList>
            <consortium name="The Broad Institute Genomics Platform"/>
            <consortium name="The Broad Institute Genome Sequencing Center for Infectious Disease"/>
            <person name="Wu L."/>
            <person name="Ma J."/>
        </authorList>
    </citation>
    <scope>NUCLEOTIDE SEQUENCE [LARGE SCALE GENOMIC DNA]</scope>
    <source>
        <strain evidence="3">KCTC 12847</strain>
    </source>
</reference>
<feature type="transmembrane region" description="Helical" evidence="1">
    <location>
        <begin position="72"/>
        <end position="91"/>
    </location>
</feature>
<comment type="caution">
    <text evidence="2">The sequence shown here is derived from an EMBL/GenBank/DDBJ whole genome shotgun (WGS) entry which is preliminary data.</text>
</comment>
<evidence type="ECO:0008006" key="4">
    <source>
        <dbReference type="Google" id="ProtNLM"/>
    </source>
</evidence>
<evidence type="ECO:0000313" key="2">
    <source>
        <dbReference type="EMBL" id="MFC3291831.1"/>
    </source>
</evidence>
<name>A0ABV7LYY3_9GAMM</name>
<dbReference type="Proteomes" id="UP001595640">
    <property type="component" value="Unassembled WGS sequence"/>
</dbReference>
<accession>A0ABV7LYY3</accession>
<keyword evidence="3" id="KW-1185">Reference proteome</keyword>
<organism evidence="2 3">
    <name type="scientific">Modicisalibacter luteus</name>
    <dbReference type="NCBI Taxonomy" id="453962"/>
    <lineage>
        <taxon>Bacteria</taxon>
        <taxon>Pseudomonadati</taxon>
        <taxon>Pseudomonadota</taxon>
        <taxon>Gammaproteobacteria</taxon>
        <taxon>Oceanospirillales</taxon>
        <taxon>Halomonadaceae</taxon>
        <taxon>Modicisalibacter</taxon>
    </lineage>
</organism>
<proteinExistence type="predicted"/>
<evidence type="ECO:0000313" key="3">
    <source>
        <dbReference type="Proteomes" id="UP001595640"/>
    </source>
</evidence>
<gene>
    <name evidence="2" type="ORF">ACFOEI_07090</name>
</gene>
<feature type="transmembrane region" description="Helical" evidence="1">
    <location>
        <begin position="46"/>
        <end position="65"/>
    </location>
</feature>
<dbReference type="RefSeq" id="WP_019017278.1">
    <property type="nucleotide sequence ID" value="NZ_BMXD01000003.1"/>
</dbReference>
<keyword evidence="1" id="KW-0472">Membrane</keyword>
<keyword evidence="1" id="KW-0812">Transmembrane</keyword>
<evidence type="ECO:0000256" key="1">
    <source>
        <dbReference type="SAM" id="Phobius"/>
    </source>
</evidence>
<keyword evidence="1" id="KW-1133">Transmembrane helix</keyword>
<sequence>MEKANHRLGQGAQLLSLGAASLLALWLLLEPQLIRALPLGWRLPVWLLGVWAVGAGFFHGMGLVRPGWSARLLGAPLCWGLMLMLLMVLLIRS</sequence>
<dbReference type="EMBL" id="JBHRUH010000012">
    <property type="protein sequence ID" value="MFC3291831.1"/>
    <property type="molecule type" value="Genomic_DNA"/>
</dbReference>